<dbReference type="PROSITE" id="PS50011">
    <property type="entry name" value="PROTEIN_KINASE_DOM"/>
    <property type="match status" value="1"/>
</dbReference>
<dbReference type="EMBL" id="KN822054">
    <property type="protein sequence ID" value="KIM61207.1"/>
    <property type="molecule type" value="Genomic_DNA"/>
</dbReference>
<dbReference type="PANTHER" id="PTHR23257">
    <property type="entry name" value="SERINE-THREONINE PROTEIN KINASE"/>
    <property type="match status" value="1"/>
</dbReference>
<sequence length="166" mass="18697">IQEIASGLCYLHNRSPNPLYHGDMKGVSLFLHVLISEEGRALLTDFGLSLLTNSSFSVSTTGKIRGSLQWMAPEMWEQSGQVPTVARDVWAFGMMALELFTHEDPFHLINGTAAIMMKILKGPPDRPSAENTCFHLTDEWWDMCSECWHSDPSMRPTMLQVAKKIE</sequence>
<proteinExistence type="predicted"/>
<feature type="domain" description="Protein kinase" evidence="1">
    <location>
        <begin position="1"/>
        <end position="166"/>
    </location>
</feature>
<dbReference type="Proteomes" id="UP000053989">
    <property type="component" value="Unassembled WGS sequence"/>
</dbReference>
<dbReference type="STRING" id="1036808.A0A0C3A8M4"/>
<dbReference type="OrthoDB" id="4062651at2759"/>
<dbReference type="InterPro" id="IPR000719">
    <property type="entry name" value="Prot_kinase_dom"/>
</dbReference>
<dbReference type="InParanoid" id="A0A0C3A8M4"/>
<dbReference type="SUPFAM" id="SSF56112">
    <property type="entry name" value="Protein kinase-like (PK-like)"/>
    <property type="match status" value="1"/>
</dbReference>
<dbReference type="HOGENOM" id="CLU_000288_7_18_1"/>
<reference evidence="2 3" key="1">
    <citation type="submission" date="2014-04" db="EMBL/GenBank/DDBJ databases">
        <authorList>
            <consortium name="DOE Joint Genome Institute"/>
            <person name="Kuo A."/>
            <person name="Kohler A."/>
            <person name="Nagy L.G."/>
            <person name="Floudas D."/>
            <person name="Copeland A."/>
            <person name="Barry K.W."/>
            <person name="Cichocki N."/>
            <person name="Veneault-Fourrey C."/>
            <person name="LaButti K."/>
            <person name="Lindquist E.A."/>
            <person name="Lipzen A."/>
            <person name="Lundell T."/>
            <person name="Morin E."/>
            <person name="Murat C."/>
            <person name="Sun H."/>
            <person name="Tunlid A."/>
            <person name="Henrissat B."/>
            <person name="Grigoriev I.V."/>
            <person name="Hibbett D.S."/>
            <person name="Martin F."/>
            <person name="Nordberg H.P."/>
            <person name="Cantor M.N."/>
            <person name="Hua S.X."/>
        </authorList>
    </citation>
    <scope>NUCLEOTIDE SEQUENCE [LARGE SCALE GENOMIC DNA]</scope>
    <source>
        <strain evidence="2 3">Foug A</strain>
    </source>
</reference>
<dbReference type="GO" id="GO:0005737">
    <property type="term" value="C:cytoplasm"/>
    <property type="evidence" value="ECO:0007669"/>
    <property type="project" value="TreeGrafter"/>
</dbReference>
<organism evidence="2 3">
    <name type="scientific">Scleroderma citrinum Foug A</name>
    <dbReference type="NCBI Taxonomy" id="1036808"/>
    <lineage>
        <taxon>Eukaryota</taxon>
        <taxon>Fungi</taxon>
        <taxon>Dikarya</taxon>
        <taxon>Basidiomycota</taxon>
        <taxon>Agaricomycotina</taxon>
        <taxon>Agaricomycetes</taxon>
        <taxon>Agaricomycetidae</taxon>
        <taxon>Boletales</taxon>
        <taxon>Sclerodermatineae</taxon>
        <taxon>Sclerodermataceae</taxon>
        <taxon>Scleroderma</taxon>
    </lineage>
</organism>
<dbReference type="GO" id="GO:0005524">
    <property type="term" value="F:ATP binding"/>
    <property type="evidence" value="ECO:0007669"/>
    <property type="project" value="InterPro"/>
</dbReference>
<accession>A0A0C3A8M4</accession>
<evidence type="ECO:0000313" key="2">
    <source>
        <dbReference type="EMBL" id="KIM61207.1"/>
    </source>
</evidence>
<reference evidence="3" key="2">
    <citation type="submission" date="2015-01" db="EMBL/GenBank/DDBJ databases">
        <title>Evolutionary Origins and Diversification of the Mycorrhizal Mutualists.</title>
        <authorList>
            <consortium name="DOE Joint Genome Institute"/>
            <consortium name="Mycorrhizal Genomics Consortium"/>
            <person name="Kohler A."/>
            <person name="Kuo A."/>
            <person name="Nagy L.G."/>
            <person name="Floudas D."/>
            <person name="Copeland A."/>
            <person name="Barry K.W."/>
            <person name="Cichocki N."/>
            <person name="Veneault-Fourrey C."/>
            <person name="LaButti K."/>
            <person name="Lindquist E.A."/>
            <person name="Lipzen A."/>
            <person name="Lundell T."/>
            <person name="Morin E."/>
            <person name="Murat C."/>
            <person name="Riley R."/>
            <person name="Ohm R."/>
            <person name="Sun H."/>
            <person name="Tunlid A."/>
            <person name="Henrissat B."/>
            <person name="Grigoriev I.V."/>
            <person name="Hibbett D.S."/>
            <person name="Martin F."/>
        </authorList>
    </citation>
    <scope>NUCLEOTIDE SEQUENCE [LARGE SCALE GENOMIC DNA]</scope>
    <source>
        <strain evidence="3">Foug A</strain>
    </source>
</reference>
<feature type="non-terminal residue" evidence="2">
    <location>
        <position position="1"/>
    </location>
</feature>
<dbReference type="AlphaFoldDB" id="A0A0C3A8M4"/>
<keyword evidence="3" id="KW-1185">Reference proteome</keyword>
<dbReference type="GO" id="GO:0004672">
    <property type="term" value="F:protein kinase activity"/>
    <property type="evidence" value="ECO:0007669"/>
    <property type="project" value="InterPro"/>
</dbReference>
<dbReference type="InterPro" id="IPR050167">
    <property type="entry name" value="Ser_Thr_protein_kinase"/>
</dbReference>
<dbReference type="Pfam" id="PF00069">
    <property type="entry name" value="Pkinase"/>
    <property type="match status" value="1"/>
</dbReference>
<evidence type="ECO:0000313" key="3">
    <source>
        <dbReference type="Proteomes" id="UP000053989"/>
    </source>
</evidence>
<dbReference type="GO" id="GO:0007165">
    <property type="term" value="P:signal transduction"/>
    <property type="evidence" value="ECO:0007669"/>
    <property type="project" value="TreeGrafter"/>
</dbReference>
<evidence type="ECO:0000259" key="1">
    <source>
        <dbReference type="PROSITE" id="PS50011"/>
    </source>
</evidence>
<dbReference type="InterPro" id="IPR011009">
    <property type="entry name" value="Kinase-like_dom_sf"/>
</dbReference>
<name>A0A0C3A8M4_9AGAM</name>
<gene>
    <name evidence="2" type="ORF">SCLCIDRAFT_122536</name>
</gene>
<dbReference type="Gene3D" id="1.10.510.10">
    <property type="entry name" value="Transferase(Phosphotransferase) domain 1"/>
    <property type="match status" value="1"/>
</dbReference>
<protein>
    <recommendedName>
        <fullName evidence="1">Protein kinase domain-containing protein</fullName>
    </recommendedName>
</protein>